<evidence type="ECO:0000313" key="2">
    <source>
        <dbReference type="Proteomes" id="UP001549031"/>
    </source>
</evidence>
<gene>
    <name evidence="1" type="ORF">ABID21_002205</name>
</gene>
<name>A0ABV2H6C5_9HYPH</name>
<sequence length="49" mass="5292">MAGRTVLGRNRTVPGIIFEDRNTSDASVPIASLNVANAPHNRYPKGVEE</sequence>
<organism evidence="1 2">
    <name type="scientific">Pseudorhizobium tarimense</name>
    <dbReference type="NCBI Taxonomy" id="1079109"/>
    <lineage>
        <taxon>Bacteria</taxon>
        <taxon>Pseudomonadati</taxon>
        <taxon>Pseudomonadota</taxon>
        <taxon>Alphaproteobacteria</taxon>
        <taxon>Hyphomicrobiales</taxon>
        <taxon>Rhizobiaceae</taxon>
        <taxon>Rhizobium/Agrobacterium group</taxon>
        <taxon>Pseudorhizobium</taxon>
    </lineage>
</organism>
<reference evidence="1 2" key="1">
    <citation type="submission" date="2024-06" db="EMBL/GenBank/DDBJ databases">
        <title>Genomic Encyclopedia of Type Strains, Phase IV (KMG-IV): sequencing the most valuable type-strain genomes for metagenomic binning, comparative biology and taxonomic classification.</title>
        <authorList>
            <person name="Goeker M."/>
        </authorList>
    </citation>
    <scope>NUCLEOTIDE SEQUENCE [LARGE SCALE GENOMIC DNA]</scope>
    <source>
        <strain evidence="1 2">DSM 105042</strain>
    </source>
</reference>
<evidence type="ECO:0000313" key="1">
    <source>
        <dbReference type="EMBL" id="MET3586090.1"/>
    </source>
</evidence>
<proteinExistence type="predicted"/>
<accession>A0ABV2H6C5</accession>
<comment type="caution">
    <text evidence="1">The sequence shown here is derived from an EMBL/GenBank/DDBJ whole genome shotgun (WGS) entry which is preliminary data.</text>
</comment>
<dbReference type="Proteomes" id="UP001549031">
    <property type="component" value="Unassembled WGS sequence"/>
</dbReference>
<protein>
    <submittedName>
        <fullName evidence="1">Uncharacterized protein</fullName>
    </submittedName>
</protein>
<keyword evidence="2" id="KW-1185">Reference proteome</keyword>
<dbReference type="EMBL" id="JBEPLJ010000007">
    <property type="protein sequence ID" value="MET3586090.1"/>
    <property type="molecule type" value="Genomic_DNA"/>
</dbReference>